<feature type="compositionally biased region" description="Polar residues" evidence="2">
    <location>
        <begin position="174"/>
        <end position="189"/>
    </location>
</feature>
<accession>A0AAN6N4M5</accession>
<proteinExistence type="inferred from homology"/>
<dbReference type="SUPFAM" id="SSF54637">
    <property type="entry name" value="Thioesterase/thiol ester dehydrase-isomerase"/>
    <property type="match status" value="1"/>
</dbReference>
<dbReference type="InterPro" id="IPR039298">
    <property type="entry name" value="ACOT13"/>
</dbReference>
<dbReference type="CDD" id="cd03443">
    <property type="entry name" value="PaaI_thioesterase"/>
    <property type="match status" value="1"/>
</dbReference>
<dbReference type="GO" id="GO:0047617">
    <property type="term" value="F:fatty acyl-CoA hydrolase activity"/>
    <property type="evidence" value="ECO:0007669"/>
    <property type="project" value="InterPro"/>
</dbReference>
<dbReference type="InterPro" id="IPR029069">
    <property type="entry name" value="HotDog_dom_sf"/>
</dbReference>
<feature type="region of interest" description="Disordered" evidence="2">
    <location>
        <begin position="1"/>
        <end position="28"/>
    </location>
</feature>
<organism evidence="4 5">
    <name type="scientific">Diplogelasinospora grovesii</name>
    <dbReference type="NCBI Taxonomy" id="303347"/>
    <lineage>
        <taxon>Eukaryota</taxon>
        <taxon>Fungi</taxon>
        <taxon>Dikarya</taxon>
        <taxon>Ascomycota</taxon>
        <taxon>Pezizomycotina</taxon>
        <taxon>Sordariomycetes</taxon>
        <taxon>Sordariomycetidae</taxon>
        <taxon>Sordariales</taxon>
        <taxon>Diplogelasinosporaceae</taxon>
        <taxon>Diplogelasinospora</taxon>
    </lineage>
</organism>
<dbReference type="PANTHER" id="PTHR21660">
    <property type="entry name" value="THIOESTERASE SUPERFAMILY MEMBER-RELATED"/>
    <property type="match status" value="1"/>
</dbReference>
<evidence type="ECO:0000256" key="1">
    <source>
        <dbReference type="ARBA" id="ARBA00008324"/>
    </source>
</evidence>
<evidence type="ECO:0000259" key="3">
    <source>
        <dbReference type="Pfam" id="PF03061"/>
    </source>
</evidence>
<protein>
    <submittedName>
        <fullName evidence="4">HotDog domain-containing protein</fullName>
    </submittedName>
</protein>
<dbReference type="Pfam" id="PF03061">
    <property type="entry name" value="4HBT"/>
    <property type="match status" value="1"/>
</dbReference>
<reference evidence="5" key="1">
    <citation type="journal article" date="2023" name="Mol. Phylogenet. Evol.">
        <title>Genome-scale phylogeny and comparative genomics of the fungal order Sordariales.</title>
        <authorList>
            <person name="Hensen N."/>
            <person name="Bonometti L."/>
            <person name="Westerberg I."/>
            <person name="Brannstrom I.O."/>
            <person name="Guillou S."/>
            <person name="Cros-Aarteil S."/>
            <person name="Calhoun S."/>
            <person name="Haridas S."/>
            <person name="Kuo A."/>
            <person name="Mondo S."/>
            <person name="Pangilinan J."/>
            <person name="Riley R."/>
            <person name="LaButti K."/>
            <person name="Andreopoulos B."/>
            <person name="Lipzen A."/>
            <person name="Chen C."/>
            <person name="Yan M."/>
            <person name="Daum C."/>
            <person name="Ng V."/>
            <person name="Clum A."/>
            <person name="Steindorff A."/>
            <person name="Ohm R.A."/>
            <person name="Martin F."/>
            <person name="Silar P."/>
            <person name="Natvig D.O."/>
            <person name="Lalanne C."/>
            <person name="Gautier V."/>
            <person name="Ament-Velasquez S.L."/>
            <person name="Kruys A."/>
            <person name="Hutchinson M.I."/>
            <person name="Powell A.J."/>
            <person name="Barry K."/>
            <person name="Miller A.N."/>
            <person name="Grigoriev I.V."/>
            <person name="Debuchy R."/>
            <person name="Gladieux P."/>
            <person name="Hiltunen Thoren M."/>
            <person name="Johannesson H."/>
        </authorList>
    </citation>
    <scope>NUCLEOTIDE SEQUENCE [LARGE SCALE GENOMIC DNA]</scope>
    <source>
        <strain evidence="5">CBS 340.73</strain>
    </source>
</reference>
<comment type="similarity">
    <text evidence="1">Belongs to the thioesterase PaaI family.</text>
</comment>
<dbReference type="EMBL" id="MU853847">
    <property type="protein sequence ID" value="KAK3937703.1"/>
    <property type="molecule type" value="Genomic_DNA"/>
</dbReference>
<comment type="caution">
    <text evidence="4">The sequence shown here is derived from an EMBL/GenBank/DDBJ whole genome shotgun (WGS) entry which is preliminary data.</text>
</comment>
<dbReference type="PANTHER" id="PTHR21660:SF11">
    <property type="entry name" value="FAMILY PROTEIN, PUTATIVE (AFU_ORTHOLOGUE AFUA_4G04355)-RELATED"/>
    <property type="match status" value="1"/>
</dbReference>
<feature type="region of interest" description="Disordered" evidence="2">
    <location>
        <begin position="174"/>
        <end position="195"/>
    </location>
</feature>
<name>A0AAN6N4M5_9PEZI</name>
<evidence type="ECO:0000256" key="2">
    <source>
        <dbReference type="SAM" id="MobiDB-lite"/>
    </source>
</evidence>
<feature type="domain" description="Thioesterase" evidence="3">
    <location>
        <begin position="88"/>
        <end position="158"/>
    </location>
</feature>
<gene>
    <name evidence="4" type="ORF">QBC46DRAFT_319088</name>
</gene>
<sequence length="195" mass="20091">MGDNTATKQDTRPPTKGAPPGTPSDPSIVSHVENVWSGILARSRSANDPSGGIYGILIGSHATIISAARGRIVAHLPLSGVHLNSKSILHGAVSATLIDWSSGLAVASMGLDQTGVSTDMHISYVSTARGGDTLEIEAHVSKLGKTLAYTTVEIRKASPDGIGQGDIVTTGSHTKYLSFKPSPTQQTSPPADAKS</sequence>
<dbReference type="Proteomes" id="UP001303473">
    <property type="component" value="Unassembled WGS sequence"/>
</dbReference>
<dbReference type="FunFam" id="3.10.129.10:FF:000033">
    <property type="entry name" value="acyl-coenzyme A thioesterase 13"/>
    <property type="match status" value="1"/>
</dbReference>
<keyword evidence="5" id="KW-1185">Reference proteome</keyword>
<evidence type="ECO:0000313" key="4">
    <source>
        <dbReference type="EMBL" id="KAK3937703.1"/>
    </source>
</evidence>
<dbReference type="Gene3D" id="3.10.129.10">
    <property type="entry name" value="Hotdog Thioesterase"/>
    <property type="match status" value="1"/>
</dbReference>
<evidence type="ECO:0000313" key="5">
    <source>
        <dbReference type="Proteomes" id="UP001303473"/>
    </source>
</evidence>
<dbReference type="AlphaFoldDB" id="A0AAN6N4M5"/>
<dbReference type="InterPro" id="IPR006683">
    <property type="entry name" value="Thioestr_dom"/>
</dbReference>